<dbReference type="EMBL" id="QRAS01000001">
    <property type="protein sequence ID" value="RDL12214.1"/>
    <property type="molecule type" value="Genomic_DNA"/>
</dbReference>
<comment type="caution">
    <text evidence="1">The sequence shown here is derived from an EMBL/GenBank/DDBJ whole genome shotgun (WGS) entry which is preliminary data.</text>
</comment>
<evidence type="ECO:0000313" key="2">
    <source>
        <dbReference type="Proteomes" id="UP000254912"/>
    </source>
</evidence>
<gene>
    <name evidence="1" type="ORF">DFP99_0649</name>
</gene>
<dbReference type="KEGG" id="wso:WSWS_01020"/>
<dbReference type="Pfam" id="PF13253">
    <property type="entry name" value="DUF4044"/>
    <property type="match status" value="1"/>
</dbReference>
<dbReference type="InterPro" id="IPR025270">
    <property type="entry name" value="DUF4044"/>
</dbReference>
<organism evidence="1 2">
    <name type="scientific">Weissella soli</name>
    <dbReference type="NCBI Taxonomy" id="155866"/>
    <lineage>
        <taxon>Bacteria</taxon>
        <taxon>Bacillati</taxon>
        <taxon>Bacillota</taxon>
        <taxon>Bacilli</taxon>
        <taxon>Lactobacillales</taxon>
        <taxon>Lactobacillaceae</taxon>
        <taxon>Weissella</taxon>
    </lineage>
</organism>
<proteinExistence type="predicted"/>
<dbReference type="RefSeq" id="WP_210726293.1">
    <property type="nucleotide sequence ID" value="NZ_BJYO01000002.1"/>
</dbReference>
<reference evidence="1 2" key="1">
    <citation type="submission" date="2018-07" db="EMBL/GenBank/DDBJ databases">
        <title>Genomic Encyclopedia of Type Strains, Phase III (KMG-III): the genomes of soil and plant-associated and newly described type strains.</title>
        <authorList>
            <person name="Whitman W."/>
        </authorList>
    </citation>
    <scope>NUCLEOTIDE SEQUENCE [LARGE SCALE GENOMIC DNA]</scope>
    <source>
        <strain evidence="1 2">CECT 7031</strain>
    </source>
</reference>
<keyword evidence="2" id="KW-1185">Reference proteome</keyword>
<accession>A0A288QXU3</accession>
<dbReference type="Proteomes" id="UP000254912">
    <property type="component" value="Unassembled WGS sequence"/>
</dbReference>
<name>A0A288QXU3_9LACO</name>
<sequence length="39" mass="4437">MPRKPKSRLAKINQFFVIIMLILSLGGVFVVLLQAFLAY</sequence>
<protein>
    <submittedName>
        <fullName evidence="1">Uncharacterized protein DUF4044</fullName>
    </submittedName>
</protein>
<dbReference type="GeneID" id="94546823"/>
<dbReference type="AlphaFoldDB" id="A0A288QXU3"/>
<evidence type="ECO:0000313" key="1">
    <source>
        <dbReference type="EMBL" id="RDL12214.1"/>
    </source>
</evidence>